<dbReference type="GO" id="GO:0032259">
    <property type="term" value="P:methylation"/>
    <property type="evidence" value="ECO:0007669"/>
    <property type="project" value="UniProtKB-KW"/>
</dbReference>
<name>A0A0N0LUK5_9HELI</name>
<keyword evidence="2 4" id="KW-0808">Transferase</keyword>
<comment type="caution">
    <text evidence="4">The sequence shown here is derived from an EMBL/GenBank/DDBJ whole genome shotgun (WGS) entry which is preliminary data.</text>
</comment>
<dbReference type="InterPro" id="IPR013123">
    <property type="entry name" value="SpoU_subst-bd"/>
</dbReference>
<protein>
    <submittedName>
        <fullName evidence="4">RNA methyltransferase</fullName>
    </submittedName>
</protein>
<dbReference type="AlphaFoldDB" id="A0A0N0LUK5"/>
<dbReference type="CDD" id="cd18095">
    <property type="entry name" value="SpoU-like_rRNA-MTase"/>
    <property type="match status" value="1"/>
</dbReference>
<keyword evidence="1 4" id="KW-0489">Methyltransferase</keyword>
<evidence type="ECO:0000259" key="3">
    <source>
        <dbReference type="SMART" id="SM00967"/>
    </source>
</evidence>
<dbReference type="Pfam" id="PF00588">
    <property type="entry name" value="SpoU_methylase"/>
    <property type="match status" value="1"/>
</dbReference>
<dbReference type="Gene3D" id="3.40.1280.10">
    <property type="match status" value="1"/>
</dbReference>
<evidence type="ECO:0000313" key="5">
    <source>
        <dbReference type="Proteomes" id="UP000037997"/>
    </source>
</evidence>
<dbReference type="EMBL" id="JNOC01000015">
    <property type="protein sequence ID" value="KPH56509.1"/>
    <property type="molecule type" value="Genomic_DNA"/>
</dbReference>
<dbReference type="PATRIC" id="fig|35818.11.peg.391"/>
<dbReference type="Pfam" id="PF08032">
    <property type="entry name" value="SpoU_sub_bind"/>
    <property type="match status" value="1"/>
</dbReference>
<dbReference type="InterPro" id="IPR029026">
    <property type="entry name" value="tRNA_m1G_MTases_N"/>
</dbReference>
<organism evidence="4 5">
    <name type="scientific">Helicobacter pullorum</name>
    <dbReference type="NCBI Taxonomy" id="35818"/>
    <lineage>
        <taxon>Bacteria</taxon>
        <taxon>Pseudomonadati</taxon>
        <taxon>Campylobacterota</taxon>
        <taxon>Epsilonproteobacteria</taxon>
        <taxon>Campylobacterales</taxon>
        <taxon>Helicobacteraceae</taxon>
        <taxon>Helicobacter</taxon>
    </lineage>
</organism>
<reference evidence="4 5" key="1">
    <citation type="submission" date="2014-06" db="EMBL/GenBank/DDBJ databases">
        <title>Helicobacter pullorum isolates in fresh chicken meat - phenotypic and genotypic features.</title>
        <authorList>
            <person name="Borges V."/>
            <person name="Santos A."/>
            <person name="Correia C.B."/>
            <person name="Saraiva M."/>
            <person name="Menard A."/>
            <person name="Vieira L."/>
            <person name="Sampaio D.A."/>
            <person name="Gomes J.P."/>
            <person name="Oleastro M."/>
        </authorList>
    </citation>
    <scope>NUCLEOTIDE SEQUENCE [LARGE SCALE GENOMIC DNA]</scope>
    <source>
        <strain evidence="4 5">229334/12</strain>
    </source>
</reference>
<dbReference type="GO" id="GO:0005829">
    <property type="term" value="C:cytosol"/>
    <property type="evidence" value="ECO:0007669"/>
    <property type="project" value="TreeGrafter"/>
</dbReference>
<dbReference type="PANTHER" id="PTHR46429">
    <property type="entry name" value="23S RRNA (GUANOSINE-2'-O-)-METHYLTRANSFERASE RLMB"/>
    <property type="match status" value="1"/>
</dbReference>
<dbReference type="SMART" id="SM00967">
    <property type="entry name" value="SpoU_sub_bind"/>
    <property type="match status" value="1"/>
</dbReference>
<feature type="domain" description="RNA 2-O ribose methyltransferase substrate binding" evidence="3">
    <location>
        <begin position="2"/>
        <end position="74"/>
    </location>
</feature>
<dbReference type="GO" id="GO:0008173">
    <property type="term" value="F:RNA methyltransferase activity"/>
    <property type="evidence" value="ECO:0007669"/>
    <property type="project" value="InterPro"/>
</dbReference>
<evidence type="ECO:0000256" key="1">
    <source>
        <dbReference type="ARBA" id="ARBA00022603"/>
    </source>
</evidence>
<dbReference type="SUPFAM" id="SSF55315">
    <property type="entry name" value="L30e-like"/>
    <property type="match status" value="1"/>
</dbReference>
<dbReference type="RefSeq" id="WP_054197580.1">
    <property type="nucleotide sequence ID" value="NZ_JNOC01000015.1"/>
</dbReference>
<dbReference type="NCBIfam" id="TIGR00186">
    <property type="entry name" value="rRNA_methyl_3"/>
    <property type="match status" value="1"/>
</dbReference>
<gene>
    <name evidence="4" type="ORF">HPU229334_01990</name>
</gene>
<dbReference type="InterPro" id="IPR029028">
    <property type="entry name" value="Alpha/beta_knot_MTases"/>
</dbReference>
<dbReference type="InterPro" id="IPR001537">
    <property type="entry name" value="SpoU_MeTrfase"/>
</dbReference>
<accession>A0A0N0LUK5</accession>
<dbReference type="Proteomes" id="UP000037997">
    <property type="component" value="Unassembled WGS sequence"/>
</dbReference>
<dbReference type="InterPro" id="IPR029064">
    <property type="entry name" value="Ribosomal_eL30-like_sf"/>
</dbReference>
<dbReference type="PANTHER" id="PTHR46429:SF1">
    <property type="entry name" value="23S RRNA (GUANOSINE-2'-O-)-METHYLTRANSFERASE RLMB"/>
    <property type="match status" value="1"/>
</dbReference>
<evidence type="ECO:0000313" key="4">
    <source>
        <dbReference type="EMBL" id="KPH56509.1"/>
    </source>
</evidence>
<dbReference type="Gene3D" id="3.30.1330.30">
    <property type="match status" value="1"/>
</dbReference>
<proteinExistence type="predicted"/>
<sequence>MVVYGKHIVELILLKYQYLIENIYLAKEVDKSFFGLLKKTKKQIIKLDAKKAQAMARGGNHQGYLLEIKPLEVLEFSKIKEMDFVLVLCGISDVGNLGSIFRSAYALGVDGIVVCGIKDFKQEGVLRASSGAMLGMPFCIVHNPLDVINELKQSDFTLFGTSMQGKDLKNALSGKKALFLGSEGYGLSNKILAKMDYNLTIPMKREFDSLNVGVAGAILIDRIINGRN</sequence>
<dbReference type="GO" id="GO:0006396">
    <property type="term" value="P:RNA processing"/>
    <property type="evidence" value="ECO:0007669"/>
    <property type="project" value="InterPro"/>
</dbReference>
<dbReference type="GO" id="GO:0003723">
    <property type="term" value="F:RNA binding"/>
    <property type="evidence" value="ECO:0007669"/>
    <property type="project" value="InterPro"/>
</dbReference>
<dbReference type="STRING" id="35818.HPU229336_07500"/>
<evidence type="ECO:0000256" key="2">
    <source>
        <dbReference type="ARBA" id="ARBA00022679"/>
    </source>
</evidence>
<dbReference type="InterPro" id="IPR004441">
    <property type="entry name" value="rRNA_MeTrfase_TrmH"/>
</dbReference>
<dbReference type="SUPFAM" id="SSF75217">
    <property type="entry name" value="alpha/beta knot"/>
    <property type="match status" value="1"/>
</dbReference>